<dbReference type="RefSeq" id="WP_062323607.1">
    <property type="nucleotide sequence ID" value="NZ_BJWJ01000013.1"/>
</dbReference>
<reference evidence="3 4" key="1">
    <citation type="submission" date="2016-10" db="EMBL/GenBank/DDBJ databases">
        <authorList>
            <person name="de Groot N.N."/>
        </authorList>
    </citation>
    <scope>NUCLEOTIDE SEQUENCE [LARGE SCALE GENOMIC DNA]</scope>
    <source>
        <strain evidence="3 4">DSM 17074</strain>
    </source>
</reference>
<reference evidence="2 5" key="2">
    <citation type="submission" date="2019-07" db="EMBL/GenBank/DDBJ databases">
        <title>Whole genome shotgun sequence of Halolactibacillus miurensis NBRC 100873.</title>
        <authorList>
            <person name="Hosoyama A."/>
            <person name="Uohara A."/>
            <person name="Ohji S."/>
            <person name="Ichikawa N."/>
        </authorList>
    </citation>
    <scope>NUCLEOTIDE SEQUENCE [LARGE SCALE GENOMIC DNA]</scope>
    <source>
        <strain evidence="2 5">NBRC 100873</strain>
    </source>
</reference>
<keyword evidence="5" id="KW-1185">Reference proteome</keyword>
<protein>
    <submittedName>
        <fullName evidence="3">Uncharacterized protein</fullName>
    </submittedName>
</protein>
<feature type="chain" id="PRO_5038379390" evidence="1">
    <location>
        <begin position="21"/>
        <end position="67"/>
    </location>
</feature>
<dbReference type="Proteomes" id="UP000199139">
    <property type="component" value="Unassembled WGS sequence"/>
</dbReference>
<evidence type="ECO:0000256" key="1">
    <source>
        <dbReference type="SAM" id="SignalP"/>
    </source>
</evidence>
<gene>
    <name evidence="2" type="ORF">HMI01_15560</name>
    <name evidence="3" type="ORF">SAMN05421668_1076</name>
</gene>
<evidence type="ECO:0000313" key="4">
    <source>
        <dbReference type="Proteomes" id="UP000199139"/>
    </source>
</evidence>
<dbReference type="Proteomes" id="UP000321773">
    <property type="component" value="Unassembled WGS sequence"/>
</dbReference>
<keyword evidence="1" id="KW-0732">Signal</keyword>
<accession>A0A1I6RWX8</accession>
<name>A0A1I6RWX8_9BACI</name>
<evidence type="ECO:0000313" key="5">
    <source>
        <dbReference type="Proteomes" id="UP000321773"/>
    </source>
</evidence>
<organism evidence="3 4">
    <name type="scientific">Halolactibacillus miurensis</name>
    <dbReference type="NCBI Taxonomy" id="306541"/>
    <lineage>
        <taxon>Bacteria</taxon>
        <taxon>Bacillati</taxon>
        <taxon>Bacillota</taxon>
        <taxon>Bacilli</taxon>
        <taxon>Bacillales</taxon>
        <taxon>Bacillaceae</taxon>
        <taxon>Halolactibacillus</taxon>
    </lineage>
</organism>
<evidence type="ECO:0000313" key="2">
    <source>
        <dbReference type="EMBL" id="GEM04568.1"/>
    </source>
</evidence>
<dbReference type="EMBL" id="BJWJ01000013">
    <property type="protein sequence ID" value="GEM04568.1"/>
    <property type="molecule type" value="Genomic_DNA"/>
</dbReference>
<feature type="signal peptide" evidence="1">
    <location>
        <begin position="1"/>
        <end position="20"/>
    </location>
</feature>
<evidence type="ECO:0000313" key="3">
    <source>
        <dbReference type="EMBL" id="SFS69199.1"/>
    </source>
</evidence>
<dbReference type="EMBL" id="FPAI01000007">
    <property type="protein sequence ID" value="SFS69199.1"/>
    <property type="molecule type" value="Genomic_DNA"/>
</dbReference>
<proteinExistence type="predicted"/>
<sequence length="67" mass="7336">MMLKIGILVLSLSLTTGGSASLESIAKPHPTRDVFSYTEKSLVQLLPTPEERVDELISDITSHIELL</sequence>
<dbReference type="AlphaFoldDB" id="A0A1I6RWX8"/>